<evidence type="ECO:0000259" key="8">
    <source>
        <dbReference type="PROSITE" id="PS50157"/>
    </source>
</evidence>
<dbReference type="GO" id="GO:0008270">
    <property type="term" value="F:zinc ion binding"/>
    <property type="evidence" value="ECO:0007669"/>
    <property type="project" value="UniProtKB-KW"/>
</dbReference>
<keyword evidence="3" id="KW-0677">Repeat</keyword>
<keyword evidence="5" id="KW-0862">Zinc</keyword>
<feature type="domain" description="C2H2-type" evidence="8">
    <location>
        <begin position="96"/>
        <end position="124"/>
    </location>
</feature>
<evidence type="ECO:0000256" key="2">
    <source>
        <dbReference type="ARBA" id="ARBA00022723"/>
    </source>
</evidence>
<evidence type="ECO:0000256" key="1">
    <source>
        <dbReference type="ARBA" id="ARBA00004123"/>
    </source>
</evidence>
<dbReference type="SMART" id="SM00355">
    <property type="entry name" value="ZnF_C2H2"/>
    <property type="match status" value="3"/>
</dbReference>
<dbReference type="PROSITE" id="PS00028">
    <property type="entry name" value="ZINC_FINGER_C2H2_1"/>
    <property type="match status" value="3"/>
</dbReference>
<keyword evidence="6" id="KW-0539">Nucleus</keyword>
<dbReference type="PROSITE" id="PS50157">
    <property type="entry name" value="ZINC_FINGER_C2H2_2"/>
    <property type="match status" value="3"/>
</dbReference>
<organism evidence="9 10">
    <name type="scientific">Argiope bruennichi</name>
    <name type="common">Wasp spider</name>
    <name type="synonym">Aranea bruennichi</name>
    <dbReference type="NCBI Taxonomy" id="94029"/>
    <lineage>
        <taxon>Eukaryota</taxon>
        <taxon>Metazoa</taxon>
        <taxon>Ecdysozoa</taxon>
        <taxon>Arthropoda</taxon>
        <taxon>Chelicerata</taxon>
        <taxon>Arachnida</taxon>
        <taxon>Araneae</taxon>
        <taxon>Araneomorphae</taxon>
        <taxon>Entelegynae</taxon>
        <taxon>Araneoidea</taxon>
        <taxon>Araneidae</taxon>
        <taxon>Argiope</taxon>
    </lineage>
</organism>
<comment type="subcellular location">
    <subcellularLocation>
        <location evidence="1">Nucleus</location>
    </subcellularLocation>
</comment>
<feature type="domain" description="C2H2-type" evidence="8">
    <location>
        <begin position="46"/>
        <end position="73"/>
    </location>
</feature>
<protein>
    <submittedName>
        <fullName evidence="9">Zinc finger and BTB domain-containing protein like</fullName>
    </submittedName>
</protein>
<dbReference type="SUPFAM" id="SSF57667">
    <property type="entry name" value="beta-beta-alpha zinc fingers"/>
    <property type="match status" value="2"/>
</dbReference>
<proteinExistence type="predicted"/>
<keyword evidence="2" id="KW-0479">Metal-binding</keyword>
<evidence type="ECO:0000313" key="9">
    <source>
        <dbReference type="EMBL" id="KAF8767276.1"/>
    </source>
</evidence>
<dbReference type="Proteomes" id="UP000807504">
    <property type="component" value="Unassembled WGS sequence"/>
</dbReference>
<gene>
    <name evidence="9" type="ORF">HNY73_020260</name>
</gene>
<dbReference type="GO" id="GO:0005634">
    <property type="term" value="C:nucleus"/>
    <property type="evidence" value="ECO:0007669"/>
    <property type="project" value="UniProtKB-SubCell"/>
</dbReference>
<dbReference type="PANTHER" id="PTHR24406">
    <property type="entry name" value="TRANSCRIPTIONAL REPRESSOR CTCFL-RELATED"/>
    <property type="match status" value="1"/>
</dbReference>
<keyword evidence="4 7" id="KW-0863">Zinc-finger</keyword>
<dbReference type="Gene3D" id="3.30.160.60">
    <property type="entry name" value="Classic Zinc Finger"/>
    <property type="match status" value="2"/>
</dbReference>
<dbReference type="Pfam" id="PF00096">
    <property type="entry name" value="zf-C2H2"/>
    <property type="match status" value="1"/>
</dbReference>
<evidence type="ECO:0000256" key="5">
    <source>
        <dbReference type="ARBA" id="ARBA00022833"/>
    </source>
</evidence>
<name>A0A8T0E7K4_ARGBR</name>
<evidence type="ECO:0000313" key="10">
    <source>
        <dbReference type="Proteomes" id="UP000807504"/>
    </source>
</evidence>
<keyword evidence="10" id="KW-1185">Reference proteome</keyword>
<dbReference type="EMBL" id="JABXBU010002230">
    <property type="protein sequence ID" value="KAF8767276.1"/>
    <property type="molecule type" value="Genomic_DNA"/>
</dbReference>
<dbReference type="Pfam" id="PF13894">
    <property type="entry name" value="zf-C2H2_4"/>
    <property type="match status" value="1"/>
</dbReference>
<evidence type="ECO:0000256" key="3">
    <source>
        <dbReference type="ARBA" id="ARBA00022737"/>
    </source>
</evidence>
<reference evidence="9" key="2">
    <citation type="submission" date="2020-06" db="EMBL/GenBank/DDBJ databases">
        <authorList>
            <person name="Sheffer M."/>
        </authorList>
    </citation>
    <scope>NUCLEOTIDE SEQUENCE</scope>
</reference>
<reference evidence="9" key="1">
    <citation type="journal article" date="2020" name="bioRxiv">
        <title>Chromosome-level reference genome of the European wasp spider Argiope bruennichi: a resource for studies on range expansion and evolutionary adaptation.</title>
        <authorList>
            <person name="Sheffer M.M."/>
            <person name="Hoppe A."/>
            <person name="Krehenwinkel H."/>
            <person name="Uhl G."/>
            <person name="Kuss A.W."/>
            <person name="Jensen L."/>
            <person name="Jensen C."/>
            <person name="Gillespie R.G."/>
            <person name="Hoff K.J."/>
            <person name="Prost S."/>
        </authorList>
    </citation>
    <scope>NUCLEOTIDE SEQUENCE</scope>
</reference>
<dbReference type="AlphaFoldDB" id="A0A8T0E7K4"/>
<dbReference type="InterPro" id="IPR013087">
    <property type="entry name" value="Znf_C2H2_type"/>
</dbReference>
<comment type="caution">
    <text evidence="9">The sequence shown here is derived from an EMBL/GenBank/DDBJ whole genome shotgun (WGS) entry which is preliminary data.</text>
</comment>
<evidence type="ECO:0000256" key="4">
    <source>
        <dbReference type="ARBA" id="ARBA00022771"/>
    </source>
</evidence>
<evidence type="ECO:0000256" key="6">
    <source>
        <dbReference type="ARBA" id="ARBA00023242"/>
    </source>
</evidence>
<evidence type="ECO:0000256" key="7">
    <source>
        <dbReference type="PROSITE-ProRule" id="PRU00042"/>
    </source>
</evidence>
<sequence>MFVCKHRRYECDADRLFGIHAKEGPLKDPHLKRQDFDKILNDLEEPICPYCKRIFSSRGNLRRHMEIHIMSDRRSLLRGVMDPLILKTIIENTESPYCTFCKKKFSTKGTLKRHIEEKHISKRFQCDICFKTFHRENYISFHKKMKHNVY</sequence>
<dbReference type="InterPro" id="IPR050888">
    <property type="entry name" value="ZnF_C2H2-type_TF"/>
</dbReference>
<feature type="domain" description="C2H2-type" evidence="8">
    <location>
        <begin position="124"/>
        <end position="150"/>
    </location>
</feature>
<accession>A0A8T0E7K4</accession>
<dbReference type="InterPro" id="IPR036236">
    <property type="entry name" value="Znf_C2H2_sf"/>
</dbReference>